<dbReference type="GO" id="GO:0019264">
    <property type="term" value="P:glycine biosynthetic process from serine"/>
    <property type="evidence" value="ECO:0007669"/>
    <property type="project" value="UniProtKB-UniRule"/>
</dbReference>
<dbReference type="InterPro" id="IPR049943">
    <property type="entry name" value="Ser_HO-MeTrfase-like"/>
</dbReference>
<feature type="domain" description="Serine hydroxymethyltransferase-like" evidence="8">
    <location>
        <begin position="4"/>
        <end position="380"/>
    </location>
</feature>
<dbReference type="GO" id="GO:0032259">
    <property type="term" value="P:methylation"/>
    <property type="evidence" value="ECO:0007669"/>
    <property type="project" value="UniProtKB-KW"/>
</dbReference>
<gene>
    <name evidence="6" type="primary">glyA</name>
    <name evidence="9" type="ORF">UU02_C0031G0022</name>
</gene>
<dbReference type="UniPathway" id="UPA00288">
    <property type="reaction ID" value="UER01023"/>
</dbReference>
<dbReference type="PATRIC" id="fig|1618553.3.peg.445"/>
<comment type="subunit">
    <text evidence="6">Homodimer.</text>
</comment>
<evidence type="ECO:0000256" key="2">
    <source>
        <dbReference type="ARBA" id="ARBA00006376"/>
    </source>
</evidence>
<comment type="caution">
    <text evidence="6">Lacks conserved residue(s) required for the propagation of feature annotation.</text>
</comment>
<comment type="cofactor">
    <cofactor evidence="1 6 7">
        <name>pyridoxal 5'-phosphate</name>
        <dbReference type="ChEBI" id="CHEBI:597326"/>
    </cofactor>
</comment>
<dbReference type="SUPFAM" id="SSF53383">
    <property type="entry name" value="PLP-dependent transferases"/>
    <property type="match status" value="1"/>
</dbReference>
<feature type="binding site" evidence="6">
    <location>
        <begin position="114"/>
        <end position="116"/>
    </location>
    <ligand>
        <name>(6S)-5,6,7,8-tetrahydrofolate</name>
        <dbReference type="ChEBI" id="CHEBI:57453"/>
    </ligand>
</feature>
<protein>
    <recommendedName>
        <fullName evidence="6">Serine hydroxymethyltransferase</fullName>
        <shortName evidence="6">SHMT</shortName>
        <shortName evidence="6">Serine methylase</shortName>
        <ecNumber evidence="6">2.1.2.1</ecNumber>
    </recommendedName>
</protein>
<reference evidence="9 10" key="1">
    <citation type="journal article" date="2015" name="Nature">
        <title>rRNA introns, odd ribosomes, and small enigmatic genomes across a large radiation of phyla.</title>
        <authorList>
            <person name="Brown C.T."/>
            <person name="Hug L.A."/>
            <person name="Thomas B.C."/>
            <person name="Sharon I."/>
            <person name="Castelle C.J."/>
            <person name="Singh A."/>
            <person name="Wilkins M.J."/>
            <person name="Williams K.H."/>
            <person name="Banfield J.F."/>
        </authorList>
    </citation>
    <scope>NUCLEOTIDE SEQUENCE [LARGE SCALE GENOMIC DNA]</scope>
</reference>
<dbReference type="GO" id="GO:0005829">
    <property type="term" value="C:cytosol"/>
    <property type="evidence" value="ECO:0007669"/>
    <property type="project" value="TreeGrafter"/>
</dbReference>
<dbReference type="PROSITE" id="PS00096">
    <property type="entry name" value="SHMT"/>
    <property type="match status" value="1"/>
</dbReference>
<dbReference type="PIRSF" id="PIRSF000412">
    <property type="entry name" value="SHMT"/>
    <property type="match status" value="1"/>
</dbReference>
<comment type="caution">
    <text evidence="9">The sequence shown here is derived from an EMBL/GenBank/DDBJ whole genome shotgun (WGS) entry which is preliminary data.</text>
</comment>
<feature type="site" description="Plays an important role in substrate specificity" evidence="6">
    <location>
        <position position="218"/>
    </location>
</feature>
<dbReference type="NCBIfam" id="NF000586">
    <property type="entry name" value="PRK00011.1"/>
    <property type="match status" value="1"/>
</dbReference>
<dbReference type="Proteomes" id="UP000034293">
    <property type="component" value="Unassembled WGS sequence"/>
</dbReference>
<organism evidence="9 10">
    <name type="scientific">Candidatus Woesebacteria bacterium GW2011_GWA1_40_43</name>
    <dbReference type="NCBI Taxonomy" id="1618553"/>
    <lineage>
        <taxon>Bacteria</taxon>
        <taxon>Candidatus Woeseibacteriota</taxon>
    </lineage>
</organism>
<dbReference type="InterPro" id="IPR015422">
    <property type="entry name" value="PyrdxlP-dep_Trfase_small"/>
</dbReference>
<keyword evidence="6" id="KW-0963">Cytoplasm</keyword>
<evidence type="ECO:0000256" key="6">
    <source>
        <dbReference type="HAMAP-Rule" id="MF_00051"/>
    </source>
</evidence>
<dbReference type="GO" id="GO:0035999">
    <property type="term" value="P:tetrahydrofolate interconversion"/>
    <property type="evidence" value="ECO:0007669"/>
    <property type="project" value="UniProtKB-UniRule"/>
</dbReference>
<comment type="pathway">
    <text evidence="6">Amino-acid biosynthesis; glycine biosynthesis; glycine from L-serine: step 1/1.</text>
</comment>
<keyword evidence="6" id="KW-0028">Amino-acid biosynthesis</keyword>
<feature type="modified residue" description="N6-(pyridoxal phosphate)lysine" evidence="6 7">
    <location>
        <position position="219"/>
    </location>
</feature>
<evidence type="ECO:0000259" key="8">
    <source>
        <dbReference type="Pfam" id="PF00464"/>
    </source>
</evidence>
<dbReference type="UniPathway" id="UPA00193"/>
<sequence length="433" mass="47448">MVIISDLIKEEQKRQEETLMLIPSENYASKEVREAVGSVLMNKYSEGYSGRRYYQGNKIIDEIETFAIDKAKELFKVEHVNVQPYSGSPANAEVLFALLNPGDTIMGLKLSSGGHLTHGHPDITFSGRFYKSVQFGTKDDGIIDYNEVENLARKEKPALMIIGTTAYPLILDWKKLGEIADLVGSWLVADISHVSGLVLAGEYPSPVPFTHIVTTTTHKTLRGPRGAMIMVTKKGIEKDPETASKIDKAVFPGLQGGPHNGTTAGIAQALIEADSGDFKKYGKQIVINARYLAEELKNGGLTLVTGGTECHLMVVDLRPIGLSGNIAAEVLEAAGIIVNRNSVPNDSAPPFYPSGIRLGTPGITTRGMTEPEMKIIAGWILKVLDHVKDEKLPEVKEKRGEYIKSFRIKVANDEFLKNIASEVRDLCKKFPMP</sequence>
<comment type="subcellular location">
    <subcellularLocation>
        <location evidence="6">Cytoplasm</location>
    </subcellularLocation>
</comment>
<keyword evidence="4 6" id="KW-0808">Transferase</keyword>
<comment type="pathway">
    <text evidence="6">One-carbon metabolism; tetrahydrofolate interconversion.</text>
</comment>
<dbReference type="EC" id="2.1.2.1" evidence="6"/>
<dbReference type="InterPro" id="IPR019798">
    <property type="entry name" value="Ser_HO-MeTrfase_PLP_BS"/>
</dbReference>
<dbReference type="AlphaFoldDB" id="A0A0G0SE33"/>
<keyword evidence="5 6" id="KW-0663">Pyridoxal phosphate</keyword>
<proteinExistence type="inferred from homology"/>
<comment type="catalytic activity">
    <reaction evidence="6">
        <text>(6R)-5,10-methylene-5,6,7,8-tetrahydrofolate + glycine + H2O = (6S)-5,6,7,8-tetrahydrofolate + L-serine</text>
        <dbReference type="Rhea" id="RHEA:15481"/>
        <dbReference type="ChEBI" id="CHEBI:15377"/>
        <dbReference type="ChEBI" id="CHEBI:15636"/>
        <dbReference type="ChEBI" id="CHEBI:33384"/>
        <dbReference type="ChEBI" id="CHEBI:57305"/>
        <dbReference type="ChEBI" id="CHEBI:57453"/>
        <dbReference type="EC" id="2.1.2.1"/>
    </reaction>
</comment>
<feature type="binding site" evidence="6">
    <location>
        <position position="110"/>
    </location>
    <ligand>
        <name>(6S)-5,6,7,8-tetrahydrofolate</name>
        <dbReference type="ChEBI" id="CHEBI:57453"/>
    </ligand>
</feature>
<dbReference type="InterPro" id="IPR039429">
    <property type="entry name" value="SHMT-like_dom"/>
</dbReference>
<dbReference type="CDD" id="cd00378">
    <property type="entry name" value="SHMT"/>
    <property type="match status" value="1"/>
</dbReference>
<evidence type="ECO:0000256" key="7">
    <source>
        <dbReference type="PIRSR" id="PIRSR000412-50"/>
    </source>
</evidence>
<evidence type="ECO:0000256" key="4">
    <source>
        <dbReference type="ARBA" id="ARBA00022679"/>
    </source>
</evidence>
<comment type="similarity">
    <text evidence="2 6">Belongs to the SHMT family.</text>
</comment>
<evidence type="ECO:0000313" key="9">
    <source>
        <dbReference type="EMBL" id="KKR63168.1"/>
    </source>
</evidence>
<dbReference type="GO" id="GO:0008168">
    <property type="term" value="F:methyltransferase activity"/>
    <property type="evidence" value="ECO:0007669"/>
    <property type="project" value="UniProtKB-KW"/>
</dbReference>
<dbReference type="InterPro" id="IPR001085">
    <property type="entry name" value="Ser_HO-MeTrfase"/>
</dbReference>
<dbReference type="Pfam" id="PF00464">
    <property type="entry name" value="SHMT"/>
    <property type="match status" value="1"/>
</dbReference>
<dbReference type="HAMAP" id="MF_00051">
    <property type="entry name" value="SHMT"/>
    <property type="match status" value="1"/>
</dbReference>
<keyword evidence="9" id="KW-0489">Methyltransferase</keyword>
<dbReference type="EMBL" id="LBZA01000031">
    <property type="protein sequence ID" value="KKR63168.1"/>
    <property type="molecule type" value="Genomic_DNA"/>
</dbReference>
<keyword evidence="3 6" id="KW-0554">One-carbon metabolism</keyword>
<accession>A0A0G0SE33</accession>
<dbReference type="GO" id="GO:0004372">
    <property type="term" value="F:glycine hydroxymethyltransferase activity"/>
    <property type="evidence" value="ECO:0007669"/>
    <property type="project" value="UniProtKB-UniRule"/>
</dbReference>
<dbReference type="InterPro" id="IPR015424">
    <property type="entry name" value="PyrdxlP-dep_Trfase"/>
</dbReference>
<dbReference type="InterPro" id="IPR015421">
    <property type="entry name" value="PyrdxlP-dep_Trfase_major"/>
</dbReference>
<dbReference type="Gene3D" id="3.90.1150.10">
    <property type="entry name" value="Aspartate Aminotransferase, domain 1"/>
    <property type="match status" value="1"/>
</dbReference>
<dbReference type="PANTHER" id="PTHR11680">
    <property type="entry name" value="SERINE HYDROXYMETHYLTRANSFERASE"/>
    <property type="match status" value="1"/>
</dbReference>
<dbReference type="Gene3D" id="3.40.640.10">
    <property type="entry name" value="Type I PLP-dependent aspartate aminotransferase-like (Major domain)"/>
    <property type="match status" value="1"/>
</dbReference>
<comment type="function">
    <text evidence="6">Catalyzes the reversible interconversion of serine and glycine with tetrahydrofolate (THF) serving as the one-carbon carrier. This reaction serves as the major source of one-carbon groups required for the biosynthesis of purines, thymidylate, methionine, and other important biomolecules. Also exhibits THF-independent aldolase activity toward beta-hydroxyamino acids, producing glycine and aldehydes, via a retro-aldol mechanism.</text>
</comment>
<evidence type="ECO:0000256" key="5">
    <source>
        <dbReference type="ARBA" id="ARBA00022898"/>
    </source>
</evidence>
<evidence type="ECO:0000256" key="1">
    <source>
        <dbReference type="ARBA" id="ARBA00001933"/>
    </source>
</evidence>
<name>A0A0G0SE33_9BACT</name>
<dbReference type="PANTHER" id="PTHR11680:SF35">
    <property type="entry name" value="SERINE HYDROXYMETHYLTRANSFERASE 1"/>
    <property type="match status" value="1"/>
</dbReference>
<evidence type="ECO:0000256" key="3">
    <source>
        <dbReference type="ARBA" id="ARBA00022563"/>
    </source>
</evidence>
<evidence type="ECO:0000313" key="10">
    <source>
        <dbReference type="Proteomes" id="UP000034293"/>
    </source>
</evidence>
<dbReference type="GO" id="GO:0030170">
    <property type="term" value="F:pyridoxal phosphate binding"/>
    <property type="evidence" value="ECO:0007669"/>
    <property type="project" value="UniProtKB-UniRule"/>
</dbReference>